<comment type="caution">
    <text evidence="2">The sequence shown here is derived from an EMBL/GenBank/DDBJ whole genome shotgun (WGS) entry which is preliminary data.</text>
</comment>
<reference evidence="2" key="1">
    <citation type="journal article" date="2020" name="mSystems">
        <title>Genome- and Community-Level Interaction Insights into Carbon Utilization and Element Cycling Functions of Hydrothermarchaeota in Hydrothermal Sediment.</title>
        <authorList>
            <person name="Zhou Z."/>
            <person name="Liu Y."/>
            <person name="Xu W."/>
            <person name="Pan J."/>
            <person name="Luo Z.H."/>
            <person name="Li M."/>
        </authorList>
    </citation>
    <scope>NUCLEOTIDE SEQUENCE [LARGE SCALE GENOMIC DNA]</scope>
    <source>
        <strain evidence="2">SpSt-1179</strain>
    </source>
</reference>
<gene>
    <name evidence="2" type="ORF">ENN47_11970</name>
</gene>
<accession>A0A7C1H806</accession>
<sequence>MKDLNWPYRGLSNHLQPIASGHLVVVGGLYMSGKTTLLLNLAYKFALEGGHVAFFSCSEPSKNLQTRLLRRVFESQLKLEDTKDLPTDELDELNRSLYEMKQLTLDIVGLKERSIERTIEVANELNHSRGIEIFIIDDLYLLSGKRKACGLLKQVGMTLGVSFIVATKLKHSAYRNAGKIPRIKDFEGNGSHFAEADSIMILHCPSDHWSSSNGIDEVKITLSRAGGVDVDLTEVLQFDWSKSVVND</sequence>
<dbReference type="EMBL" id="DSBT01000369">
    <property type="protein sequence ID" value="HDP78866.1"/>
    <property type="molecule type" value="Genomic_DNA"/>
</dbReference>
<dbReference type="GO" id="GO:0003678">
    <property type="term" value="F:DNA helicase activity"/>
    <property type="evidence" value="ECO:0007669"/>
    <property type="project" value="InterPro"/>
</dbReference>
<evidence type="ECO:0000259" key="1">
    <source>
        <dbReference type="Pfam" id="PF03796"/>
    </source>
</evidence>
<dbReference type="GO" id="GO:0006260">
    <property type="term" value="P:DNA replication"/>
    <property type="evidence" value="ECO:0007669"/>
    <property type="project" value="InterPro"/>
</dbReference>
<proteinExistence type="predicted"/>
<dbReference type="Proteomes" id="UP000886198">
    <property type="component" value="Unassembled WGS sequence"/>
</dbReference>
<dbReference type="Gene3D" id="3.40.50.300">
    <property type="entry name" value="P-loop containing nucleotide triphosphate hydrolases"/>
    <property type="match status" value="1"/>
</dbReference>
<organism evidence="2">
    <name type="scientific">Mesotoga infera</name>
    <dbReference type="NCBI Taxonomy" id="1236046"/>
    <lineage>
        <taxon>Bacteria</taxon>
        <taxon>Thermotogati</taxon>
        <taxon>Thermotogota</taxon>
        <taxon>Thermotogae</taxon>
        <taxon>Kosmotogales</taxon>
        <taxon>Kosmotogaceae</taxon>
        <taxon>Mesotoga</taxon>
    </lineage>
</organism>
<dbReference type="GO" id="GO:0005524">
    <property type="term" value="F:ATP binding"/>
    <property type="evidence" value="ECO:0007669"/>
    <property type="project" value="InterPro"/>
</dbReference>
<dbReference type="SUPFAM" id="SSF52540">
    <property type="entry name" value="P-loop containing nucleoside triphosphate hydrolases"/>
    <property type="match status" value="1"/>
</dbReference>
<dbReference type="InterPro" id="IPR027417">
    <property type="entry name" value="P-loop_NTPase"/>
</dbReference>
<feature type="domain" description="SF4 helicase" evidence="1">
    <location>
        <begin position="9"/>
        <end position="228"/>
    </location>
</feature>
<dbReference type="InterPro" id="IPR007694">
    <property type="entry name" value="DNA_helicase_DnaB-like_C"/>
</dbReference>
<dbReference type="AlphaFoldDB" id="A0A7C1H806"/>
<evidence type="ECO:0000313" key="2">
    <source>
        <dbReference type="EMBL" id="HDP78866.1"/>
    </source>
</evidence>
<name>A0A7C1H806_9BACT</name>
<protein>
    <recommendedName>
        <fullName evidence="1">SF4 helicase domain-containing protein</fullName>
    </recommendedName>
</protein>
<dbReference type="Pfam" id="PF03796">
    <property type="entry name" value="DnaB_C"/>
    <property type="match status" value="1"/>
</dbReference>